<dbReference type="SUPFAM" id="SSF81333">
    <property type="entry name" value="F1F0 ATP synthase subunit C"/>
    <property type="match status" value="1"/>
</dbReference>
<comment type="subcellular location">
    <subcellularLocation>
        <location evidence="1">Membrane</location>
        <topology evidence="1">Multi-pass membrane protein</topology>
    </subcellularLocation>
</comment>
<comment type="caution">
    <text evidence="12">The sequence shown here is derived from an EMBL/GenBank/DDBJ whole genome shotgun (WGS) entry which is preliminary data.</text>
</comment>
<dbReference type="FunCoup" id="S7XSQ7">
    <property type="interactions" value="51"/>
</dbReference>
<evidence type="ECO:0000256" key="1">
    <source>
        <dbReference type="ARBA" id="ARBA00004141"/>
    </source>
</evidence>
<evidence type="ECO:0000256" key="9">
    <source>
        <dbReference type="ARBA" id="ARBA00046480"/>
    </source>
</evidence>
<evidence type="ECO:0000256" key="7">
    <source>
        <dbReference type="ARBA" id="ARBA00023136"/>
    </source>
</evidence>
<proteinExistence type="inferred from homology"/>
<dbReference type="VEuPathDB" id="MicrosporidiaDB:SLOPH_2053"/>
<dbReference type="GO" id="GO:0033179">
    <property type="term" value="C:proton-transporting V-type ATPase, V0 domain"/>
    <property type="evidence" value="ECO:0007669"/>
    <property type="project" value="InterPro"/>
</dbReference>
<comment type="similarity">
    <text evidence="2 10">Belongs to the V-ATPase proteolipid subunit family.</text>
</comment>
<dbReference type="GO" id="GO:0005774">
    <property type="term" value="C:vacuolar membrane"/>
    <property type="evidence" value="ECO:0007669"/>
    <property type="project" value="UniProtKB-ARBA"/>
</dbReference>
<keyword evidence="5 10" id="KW-1133">Transmembrane helix</keyword>
<name>S7XSQ7_SPRLO</name>
<evidence type="ECO:0000256" key="6">
    <source>
        <dbReference type="ARBA" id="ARBA00023065"/>
    </source>
</evidence>
<evidence type="ECO:0000256" key="3">
    <source>
        <dbReference type="ARBA" id="ARBA00022448"/>
    </source>
</evidence>
<evidence type="ECO:0000313" key="12">
    <source>
        <dbReference type="EMBL" id="EPR78958.1"/>
    </source>
</evidence>
<dbReference type="EMBL" id="ATCN01000469">
    <property type="protein sequence ID" value="EPR78958.1"/>
    <property type="molecule type" value="Genomic_DNA"/>
</dbReference>
<dbReference type="InterPro" id="IPR000245">
    <property type="entry name" value="ATPase_proteolipid_csu"/>
</dbReference>
<dbReference type="OMA" id="CCVITGW"/>
<dbReference type="PRINTS" id="PR00122">
    <property type="entry name" value="VACATPASE"/>
</dbReference>
<feature type="transmembrane region" description="Helical" evidence="10">
    <location>
        <begin position="97"/>
        <end position="122"/>
    </location>
</feature>
<evidence type="ECO:0000256" key="5">
    <source>
        <dbReference type="ARBA" id="ARBA00022989"/>
    </source>
</evidence>
<sequence>MIIFLFLYFFYFRGMTEFSFDKDFYVNLITALFFIFLSVPAFYGAAEGMIGVARGVCAAAEIKRDIVAGISACGFTTAPILFVFIVFAIFFKQQVTSLSLALKLLSAGTILGASAGFGAYACGAVTERSAVTKAQQKKFTVQFFVLFIFIEIIPLFGFIFSLLLAKS</sequence>
<feature type="transmembrane region" description="Helical" evidence="10">
    <location>
        <begin position="24"/>
        <end position="45"/>
    </location>
</feature>
<feature type="domain" description="V-ATPase proteolipid subunit C-like" evidence="11">
    <location>
        <begin position="105"/>
        <end position="164"/>
    </location>
</feature>
<dbReference type="InterPro" id="IPR002379">
    <property type="entry name" value="ATPase_proteolipid_c-like_dom"/>
</dbReference>
<feature type="transmembrane region" description="Helical" evidence="10">
    <location>
        <begin position="66"/>
        <end position="91"/>
    </location>
</feature>
<dbReference type="InParanoid" id="S7XSQ7"/>
<comment type="function">
    <text evidence="10">Proton-conducting pore forming of the V0 complex of vacuolar(H+)-ATPase (V-ATPase), a multisubunit enzyme composed of a peripheral complex (V1) that hydrolyzes ATP and a membrane integral complex (V0) that translocates protons. V-ATPase is responsible for acidifying and maintaining the pH of intracellular compartments.</text>
</comment>
<comment type="function">
    <text evidence="8">Proton-conducting pore forming subunit of the V0 complex of vacuolar(H+)-ATPase (V-ATPase), a multisubunit enzyme composed of a peripheral complex (V1) that hydrolyzes ATP and a membrane integral complex (V0) that translocates protons. V-ATPase is responsible for acidifying and maintaining the pH of intracellular compartments.</text>
</comment>
<feature type="transmembrane region" description="Helical" evidence="10">
    <location>
        <begin position="143"/>
        <end position="165"/>
    </location>
</feature>
<keyword evidence="3 10" id="KW-0813">Transport</keyword>
<dbReference type="GO" id="GO:0046961">
    <property type="term" value="F:proton-transporting ATPase activity, rotational mechanism"/>
    <property type="evidence" value="ECO:0007669"/>
    <property type="project" value="InterPro"/>
</dbReference>
<keyword evidence="4 10" id="KW-0812">Transmembrane</keyword>
<keyword evidence="13" id="KW-1185">Reference proteome</keyword>
<accession>S7XSQ7</accession>
<evidence type="ECO:0000256" key="10">
    <source>
        <dbReference type="RuleBase" id="RU363060"/>
    </source>
</evidence>
<gene>
    <name evidence="12" type="ORF">SLOPH_2053</name>
</gene>
<evidence type="ECO:0000259" key="11">
    <source>
        <dbReference type="Pfam" id="PF00137"/>
    </source>
</evidence>
<evidence type="ECO:0000256" key="8">
    <source>
        <dbReference type="ARBA" id="ARBA00045519"/>
    </source>
</evidence>
<dbReference type="InterPro" id="IPR035921">
    <property type="entry name" value="F/V-ATP_Csub_sf"/>
</dbReference>
<dbReference type="STRING" id="1358809.S7XSQ7"/>
<dbReference type="Proteomes" id="UP000014978">
    <property type="component" value="Unassembled WGS sequence"/>
</dbReference>
<comment type="subunit">
    <text evidence="9 10">V-ATPase is a heteromultimeric enzyme composed of a peripheral catalytic V1 complex (components A to H) attached to an integral membrane V0 proton pore complex (components: a, c, c', c'', d, e, f and VOA1). The decameric c-ring forms the proton-conducting pore, and is composed of eight proteolipid subunits c, one subunit c' and one subunit c''.</text>
</comment>
<dbReference type="Pfam" id="PF00137">
    <property type="entry name" value="ATP-synt_C"/>
    <property type="match status" value="1"/>
</dbReference>
<organism evidence="12 13">
    <name type="scientific">Spraguea lophii (strain 42_110)</name>
    <name type="common">Microsporidian parasite</name>
    <dbReference type="NCBI Taxonomy" id="1358809"/>
    <lineage>
        <taxon>Eukaryota</taxon>
        <taxon>Fungi</taxon>
        <taxon>Fungi incertae sedis</taxon>
        <taxon>Microsporidia</taxon>
        <taxon>Spragueidae</taxon>
        <taxon>Spraguea</taxon>
    </lineage>
</organism>
<evidence type="ECO:0000256" key="2">
    <source>
        <dbReference type="ARBA" id="ARBA00007296"/>
    </source>
</evidence>
<dbReference type="AlphaFoldDB" id="S7XSQ7"/>
<evidence type="ECO:0000313" key="13">
    <source>
        <dbReference type="Proteomes" id="UP000014978"/>
    </source>
</evidence>
<dbReference type="OrthoDB" id="1744869at2759"/>
<reference evidence="13" key="1">
    <citation type="journal article" date="2013" name="PLoS Genet.">
        <title>The genome of Spraguea lophii and the basis of host-microsporidian interactions.</title>
        <authorList>
            <person name="Campbell S.E."/>
            <person name="Williams T.A."/>
            <person name="Yousuf A."/>
            <person name="Soanes D.M."/>
            <person name="Paszkiewicz K.H."/>
            <person name="Williams B.A.P."/>
        </authorList>
    </citation>
    <scope>NUCLEOTIDE SEQUENCE [LARGE SCALE GENOMIC DNA]</scope>
    <source>
        <strain evidence="13">42_110</strain>
    </source>
</reference>
<dbReference type="Gene3D" id="1.20.120.610">
    <property type="entry name" value="lithium bound rotor ring of v- atpase"/>
    <property type="match status" value="1"/>
</dbReference>
<protein>
    <submittedName>
        <fullName evidence="12">Vacuolar ATP synthase subunit C</fullName>
    </submittedName>
</protein>
<evidence type="ECO:0000256" key="4">
    <source>
        <dbReference type="ARBA" id="ARBA00022692"/>
    </source>
</evidence>
<dbReference type="HOGENOM" id="CLU_135788_0_0_1"/>
<keyword evidence="6 10" id="KW-0406">Ion transport</keyword>
<keyword evidence="7 10" id="KW-0472">Membrane</keyword>